<dbReference type="GO" id="GO:0003723">
    <property type="term" value="F:RNA binding"/>
    <property type="evidence" value="ECO:0007669"/>
    <property type="project" value="InterPro"/>
</dbReference>
<dbReference type="Proteomes" id="UP000002051">
    <property type="component" value="Chromosome 5"/>
</dbReference>
<dbReference type="GO" id="GO:0009451">
    <property type="term" value="P:RNA modification"/>
    <property type="evidence" value="ECO:0007669"/>
    <property type="project" value="InterPro"/>
</dbReference>
<evidence type="ECO:0000256" key="1">
    <source>
        <dbReference type="ARBA" id="ARBA00022737"/>
    </source>
</evidence>
<evidence type="ECO:0000256" key="2">
    <source>
        <dbReference type="PROSITE-ProRule" id="PRU00708"/>
    </source>
</evidence>
<dbReference type="InterPro" id="IPR046960">
    <property type="entry name" value="PPR_At4g14850-like_plant"/>
</dbReference>
<reference evidence="3 5" key="1">
    <citation type="journal article" date="2011" name="Nature">
        <title>The Medicago genome provides insight into the evolution of rhizobial symbioses.</title>
        <authorList>
            <person name="Young N.D."/>
            <person name="Debelle F."/>
            <person name="Oldroyd G.E."/>
            <person name="Geurts R."/>
            <person name="Cannon S.B."/>
            <person name="Udvardi M.K."/>
            <person name="Benedito V.A."/>
            <person name="Mayer K.F."/>
            <person name="Gouzy J."/>
            <person name="Schoof H."/>
            <person name="Van de Peer Y."/>
            <person name="Proost S."/>
            <person name="Cook D.R."/>
            <person name="Meyers B.C."/>
            <person name="Spannagl M."/>
            <person name="Cheung F."/>
            <person name="De Mita S."/>
            <person name="Krishnakumar V."/>
            <person name="Gundlach H."/>
            <person name="Zhou S."/>
            <person name="Mudge J."/>
            <person name="Bharti A.K."/>
            <person name="Murray J.D."/>
            <person name="Naoumkina M.A."/>
            <person name="Rosen B."/>
            <person name="Silverstein K.A."/>
            <person name="Tang H."/>
            <person name="Rombauts S."/>
            <person name="Zhao P.X."/>
            <person name="Zhou P."/>
            <person name="Barbe V."/>
            <person name="Bardou P."/>
            <person name="Bechner M."/>
            <person name="Bellec A."/>
            <person name="Berger A."/>
            <person name="Berges H."/>
            <person name="Bidwell S."/>
            <person name="Bisseling T."/>
            <person name="Choisne N."/>
            <person name="Couloux A."/>
            <person name="Denny R."/>
            <person name="Deshpande S."/>
            <person name="Dai X."/>
            <person name="Doyle J.J."/>
            <person name="Dudez A.M."/>
            <person name="Farmer A.D."/>
            <person name="Fouteau S."/>
            <person name="Franken C."/>
            <person name="Gibelin C."/>
            <person name="Gish J."/>
            <person name="Goldstein S."/>
            <person name="Gonzalez A.J."/>
            <person name="Green P.J."/>
            <person name="Hallab A."/>
            <person name="Hartog M."/>
            <person name="Hua A."/>
            <person name="Humphray S.J."/>
            <person name="Jeong D.H."/>
            <person name="Jing Y."/>
            <person name="Jocker A."/>
            <person name="Kenton S.M."/>
            <person name="Kim D.J."/>
            <person name="Klee K."/>
            <person name="Lai H."/>
            <person name="Lang C."/>
            <person name="Lin S."/>
            <person name="Macmil S.L."/>
            <person name="Magdelenat G."/>
            <person name="Matthews L."/>
            <person name="McCorrison J."/>
            <person name="Monaghan E.L."/>
            <person name="Mun J.H."/>
            <person name="Najar F.Z."/>
            <person name="Nicholson C."/>
            <person name="Noirot C."/>
            <person name="O'Bleness M."/>
            <person name="Paule C.R."/>
            <person name="Poulain J."/>
            <person name="Prion F."/>
            <person name="Qin B."/>
            <person name="Qu C."/>
            <person name="Retzel E.F."/>
            <person name="Riddle C."/>
            <person name="Sallet E."/>
            <person name="Samain S."/>
            <person name="Samson N."/>
            <person name="Sanders I."/>
            <person name="Saurat O."/>
            <person name="Scarpelli C."/>
            <person name="Schiex T."/>
            <person name="Segurens B."/>
            <person name="Severin A.J."/>
            <person name="Sherrier D.J."/>
            <person name="Shi R."/>
            <person name="Sims S."/>
            <person name="Singer S.R."/>
            <person name="Sinharoy S."/>
            <person name="Sterck L."/>
            <person name="Viollet A."/>
            <person name="Wang B.B."/>
            <person name="Wang K."/>
            <person name="Wang M."/>
            <person name="Wang X."/>
            <person name="Warfsmann J."/>
            <person name="Weissenbach J."/>
            <person name="White D.D."/>
            <person name="White J.D."/>
            <person name="Wiley G.B."/>
            <person name="Wincker P."/>
            <person name="Xing Y."/>
            <person name="Yang L."/>
            <person name="Yao Z."/>
            <person name="Ying F."/>
            <person name="Zhai J."/>
            <person name="Zhou L."/>
            <person name="Zuber A."/>
            <person name="Denarie J."/>
            <person name="Dixon R.A."/>
            <person name="May G.D."/>
            <person name="Schwartz D.C."/>
            <person name="Rogers J."/>
            <person name="Quetier F."/>
            <person name="Town C.D."/>
            <person name="Roe B.A."/>
        </authorList>
    </citation>
    <scope>NUCLEOTIDE SEQUENCE [LARGE SCALE GENOMIC DNA]</scope>
    <source>
        <strain evidence="3">A17</strain>
        <strain evidence="4 5">cv. Jemalong A17</strain>
    </source>
</reference>
<dbReference type="Gene3D" id="1.25.40.10">
    <property type="entry name" value="Tetratricopeptide repeat domain"/>
    <property type="match status" value="4"/>
</dbReference>
<dbReference type="InterPro" id="IPR011990">
    <property type="entry name" value="TPR-like_helical_dom_sf"/>
</dbReference>
<dbReference type="OMA" id="EPNIAIW"/>
<dbReference type="FunFam" id="1.25.40.10:FF:000427">
    <property type="entry name" value="Pentatricopeptide repeat-containing protein chloroplastic"/>
    <property type="match status" value="1"/>
</dbReference>
<proteinExistence type="predicted"/>
<dbReference type="HOGENOM" id="CLU_002706_37_2_1"/>
<gene>
    <name evidence="3" type="ordered locus">MTR_5g024360</name>
</gene>
<dbReference type="PANTHER" id="PTHR24015">
    <property type="entry name" value="OS07G0578800 PROTEIN-RELATED"/>
    <property type="match status" value="1"/>
</dbReference>
<protein>
    <submittedName>
        <fullName evidence="3">PPR containing plant-like protein</fullName>
    </submittedName>
</protein>
<accession>G7K196</accession>
<dbReference type="FunFam" id="1.25.40.10:FF:000090">
    <property type="entry name" value="Pentatricopeptide repeat-containing protein, chloroplastic"/>
    <property type="match status" value="1"/>
</dbReference>
<feature type="repeat" description="PPR" evidence="2">
    <location>
        <begin position="280"/>
        <end position="314"/>
    </location>
</feature>
<reference evidence="4" key="3">
    <citation type="submission" date="2015-04" db="UniProtKB">
        <authorList>
            <consortium name="EnsemblPlants"/>
        </authorList>
    </citation>
    <scope>IDENTIFICATION</scope>
    <source>
        <strain evidence="4">cv. Jemalong A17</strain>
    </source>
</reference>
<dbReference type="SUPFAM" id="SSF48452">
    <property type="entry name" value="TPR-like"/>
    <property type="match status" value="1"/>
</dbReference>
<dbReference type="NCBIfam" id="TIGR00756">
    <property type="entry name" value="PPR"/>
    <property type="match status" value="4"/>
</dbReference>
<dbReference type="InterPro" id="IPR046848">
    <property type="entry name" value="E_motif"/>
</dbReference>
<dbReference type="Pfam" id="PF20431">
    <property type="entry name" value="E_motif"/>
    <property type="match status" value="1"/>
</dbReference>
<feature type="repeat" description="PPR" evidence="2">
    <location>
        <begin position="71"/>
        <end position="105"/>
    </location>
</feature>
<evidence type="ECO:0000313" key="5">
    <source>
        <dbReference type="Proteomes" id="UP000002051"/>
    </source>
</evidence>
<dbReference type="EMBL" id="CM001221">
    <property type="protein sequence ID" value="AES95335.1"/>
    <property type="molecule type" value="Genomic_DNA"/>
</dbReference>
<dbReference type="EnsemblPlants" id="AES95335">
    <property type="protein sequence ID" value="AES95335"/>
    <property type="gene ID" value="MTR_5g024360"/>
</dbReference>
<dbReference type="PaxDb" id="3880-AES95335"/>
<dbReference type="PANTHER" id="PTHR24015:SF2016">
    <property type="entry name" value="PENTATRICOPEPTIDE REPEAT-CONTAINING PROTEIN"/>
    <property type="match status" value="1"/>
</dbReference>
<organism evidence="3 5">
    <name type="scientific">Medicago truncatula</name>
    <name type="common">Barrel medic</name>
    <name type="synonym">Medicago tribuloides</name>
    <dbReference type="NCBI Taxonomy" id="3880"/>
    <lineage>
        <taxon>Eukaryota</taxon>
        <taxon>Viridiplantae</taxon>
        <taxon>Streptophyta</taxon>
        <taxon>Embryophyta</taxon>
        <taxon>Tracheophyta</taxon>
        <taxon>Spermatophyta</taxon>
        <taxon>Magnoliopsida</taxon>
        <taxon>eudicotyledons</taxon>
        <taxon>Gunneridae</taxon>
        <taxon>Pentapetalae</taxon>
        <taxon>rosids</taxon>
        <taxon>fabids</taxon>
        <taxon>Fabales</taxon>
        <taxon>Fabaceae</taxon>
        <taxon>Papilionoideae</taxon>
        <taxon>50 kb inversion clade</taxon>
        <taxon>NPAAA clade</taxon>
        <taxon>Hologalegina</taxon>
        <taxon>IRL clade</taxon>
        <taxon>Trifolieae</taxon>
        <taxon>Medicago</taxon>
    </lineage>
</organism>
<keyword evidence="1" id="KW-0677">Repeat</keyword>
<dbReference type="FunFam" id="1.25.40.10:FF:000417">
    <property type="entry name" value="Pentatricopeptide repeat-containing protein At4g38010"/>
    <property type="match status" value="1"/>
</dbReference>
<reference evidence="3 5" key="2">
    <citation type="journal article" date="2014" name="BMC Genomics">
        <title>An improved genome release (version Mt4.0) for the model legume Medicago truncatula.</title>
        <authorList>
            <person name="Tang H."/>
            <person name="Krishnakumar V."/>
            <person name="Bidwell S."/>
            <person name="Rosen B."/>
            <person name="Chan A."/>
            <person name="Zhou S."/>
            <person name="Gentzbittel L."/>
            <person name="Childs K.L."/>
            <person name="Yandell M."/>
            <person name="Gundlach H."/>
            <person name="Mayer K.F."/>
            <person name="Schwartz D.C."/>
            <person name="Town C.D."/>
        </authorList>
    </citation>
    <scope>GENOME REANNOTATION</scope>
    <source>
        <strain evidence="4 5">cv. Jemalong A17</strain>
    </source>
</reference>
<evidence type="ECO:0000313" key="3">
    <source>
        <dbReference type="EMBL" id="AES95335.1"/>
    </source>
</evidence>
<dbReference type="Pfam" id="PF01535">
    <property type="entry name" value="PPR"/>
    <property type="match status" value="2"/>
</dbReference>
<dbReference type="AlphaFoldDB" id="G7K196"/>
<name>G7K196_MEDTR</name>
<dbReference type="Pfam" id="PF13041">
    <property type="entry name" value="PPR_2"/>
    <property type="match status" value="4"/>
</dbReference>
<dbReference type="eggNOG" id="KOG4197">
    <property type="taxonomic scope" value="Eukaryota"/>
</dbReference>
<feature type="repeat" description="PPR" evidence="2">
    <location>
        <begin position="382"/>
        <end position="416"/>
    </location>
</feature>
<dbReference type="InterPro" id="IPR002885">
    <property type="entry name" value="PPR_rpt"/>
</dbReference>
<evidence type="ECO:0000313" key="4">
    <source>
        <dbReference type="EnsemblPlants" id="AES95335"/>
    </source>
</evidence>
<dbReference type="PROSITE" id="PS51375">
    <property type="entry name" value="PPR"/>
    <property type="match status" value="4"/>
</dbReference>
<keyword evidence="5" id="KW-1185">Reference proteome</keyword>
<sequence length="611" mass="69127">MIHPNTILSLLPKCKTLLQFKTSHALILTTPTTINTKIIPLSKLIDFCVDSHFDEYFNYANLLFRQIHSPNVYIFNSMIKGYAKSNNPTMSLHLYKQMLQNGYSPDHFTFPFVLKACSFIYDQVSGKCVHSCILKSGFEANVYVATGLLNMYVECKNMESGLKVFDKIPKWNVVAWTCLINGYVINDQPREALEVFKEMGRWGVEANEVTMVNALIACARCRDVDTGRWVHERVCKAGYDPFVFASNSNVILATAIVEMYAKCGWLNVARELFNKMPERNIVAWNCMINAYNQYERYNEALGLFFYMLANGFCPDKATFLSVLSVCARRCVLALGETVHAYLLKSNMAKDIALATALLDMYAKNGELGSAQKIFNNSLEKKDVVMWTSMINALAIHGHGNEALSLFQIMQEDSSLVPDHITYIGVLFACSHVGLVEEAQKQFNLMTKSYGILPEKEHYSCMVDLLSRAGHFREAEKLMETMSIRPNIAIWGALLNGCQIHENIPVASQVKVRLAELEPIQSGIYALLSNIYANSGKWEEVNRTRKMMKHKRIAKTIGHSSVEMKVSSDETQFMCFHKSSAIELINFGAISRESIIAVKKCGHLKNDKLRLW</sequence>
<feature type="repeat" description="PPR" evidence="2">
    <location>
        <begin position="172"/>
        <end position="206"/>
    </location>
</feature>